<proteinExistence type="predicted"/>
<dbReference type="RefSeq" id="WP_137476906.1">
    <property type="nucleotide sequence ID" value="NZ_SZZP01000002.1"/>
</dbReference>
<gene>
    <name evidence="2" type="ORF">FDV58_04290</name>
</gene>
<organism evidence="2 3">
    <name type="scientific">Bradyrhizobium elkanii</name>
    <dbReference type="NCBI Taxonomy" id="29448"/>
    <lineage>
        <taxon>Bacteria</taxon>
        <taxon>Pseudomonadati</taxon>
        <taxon>Pseudomonadota</taxon>
        <taxon>Alphaproteobacteria</taxon>
        <taxon>Hyphomicrobiales</taxon>
        <taxon>Nitrobacteraceae</taxon>
        <taxon>Bradyrhizobium</taxon>
    </lineage>
</organism>
<comment type="caution">
    <text evidence="2">The sequence shown here is derived from an EMBL/GenBank/DDBJ whole genome shotgun (WGS) entry which is preliminary data.</text>
</comment>
<reference evidence="2 3" key="1">
    <citation type="submission" date="2019-05" db="EMBL/GenBank/DDBJ databases">
        <title>Draft Genome of Bradyrhizobium elkanii strain SEMIA 938, Used in Commercial Inoculants for Lupinus spp. in Brazil.</title>
        <authorList>
            <person name="Hungria M."/>
            <person name="Delamuta J.R.M."/>
            <person name="Ribeiro R.A."/>
            <person name="Nogueira M.A."/>
        </authorList>
    </citation>
    <scope>NUCLEOTIDE SEQUENCE [LARGE SCALE GENOMIC DNA]</scope>
    <source>
        <strain evidence="2 3">Semia 938</strain>
    </source>
</reference>
<protein>
    <recommendedName>
        <fullName evidence="1">MAE-28990/MAE-18760-like HEPN domain-containing protein</fullName>
    </recommendedName>
</protein>
<accession>A0A4U6S6C9</accession>
<evidence type="ECO:0000313" key="2">
    <source>
        <dbReference type="EMBL" id="TKV83447.1"/>
    </source>
</evidence>
<sequence>MALEKEIEDLYSPVARKAALALLYAHWEGHVLFVAETYLRFIAKKKQKFSQLMPSLQAVKLASFIQGWQTQRDSILLRLKIVDTIRDMEVEQFRTVPPSAISTGGNLNSDRFENICQILMLDHDKIVPDRDYLDESIVGARNRIAHGDYFTVSDDYLIRAIDYVLEIMRQFRTEVENSVATKKYLRGLQ</sequence>
<evidence type="ECO:0000313" key="3">
    <source>
        <dbReference type="Proteomes" id="UP000305095"/>
    </source>
</evidence>
<name>A0A4U6S6C9_BRAEL</name>
<dbReference type="EMBL" id="SZZP01000002">
    <property type="protein sequence ID" value="TKV83447.1"/>
    <property type="molecule type" value="Genomic_DNA"/>
</dbReference>
<dbReference type="Pfam" id="PF18737">
    <property type="entry name" value="HEPN_MAE_28990"/>
    <property type="match status" value="1"/>
</dbReference>
<evidence type="ECO:0000259" key="1">
    <source>
        <dbReference type="Pfam" id="PF18737"/>
    </source>
</evidence>
<feature type="domain" description="MAE-28990/MAE-18760-like HEPN" evidence="1">
    <location>
        <begin position="16"/>
        <end position="184"/>
    </location>
</feature>
<dbReference type="AlphaFoldDB" id="A0A4U6S6C9"/>
<dbReference type="InterPro" id="IPR040788">
    <property type="entry name" value="HEPN_MAE_28990"/>
</dbReference>
<dbReference type="Proteomes" id="UP000305095">
    <property type="component" value="Unassembled WGS sequence"/>
</dbReference>